<reference evidence="1" key="1">
    <citation type="journal article" date="2020" name="Fungal Divers.">
        <title>Resolving the Mortierellaceae phylogeny through synthesis of multi-gene phylogenetics and phylogenomics.</title>
        <authorList>
            <person name="Vandepol N."/>
            <person name="Liber J."/>
            <person name="Desiro A."/>
            <person name="Na H."/>
            <person name="Kennedy M."/>
            <person name="Barry K."/>
            <person name="Grigoriev I.V."/>
            <person name="Miller A.N."/>
            <person name="O'Donnell K."/>
            <person name="Stajich J.E."/>
            <person name="Bonito G."/>
        </authorList>
    </citation>
    <scope>NUCLEOTIDE SEQUENCE</scope>
    <source>
        <strain evidence="1">NRRL 28262</strain>
    </source>
</reference>
<evidence type="ECO:0008006" key="3">
    <source>
        <dbReference type="Google" id="ProtNLM"/>
    </source>
</evidence>
<dbReference type="InterPro" id="IPR032675">
    <property type="entry name" value="LRR_dom_sf"/>
</dbReference>
<sequence length="551" mass="63346">MTTSSHATVFDIHLLQEQICSHLSLRDIRRCCLVSKDFYHNFTPFLYRNILIHRKSTYNKFHTPESLAALAKHRDQVTHVNCVFAQIWKTLLDCGCHNLVGLTSGHLPKRDSNRDQNRFQTRYITDLIEANPRLYTVELSQFLFEPEVVARFCSVLRNHTQLRELSILCPKSNLSWKLINLLTWSSFHLEKLHIALDTYFRRGGERPRGELQGCESLASSKEPDFALKELALTFRVPSHQTKSLFRLLGCTPHVERFVAPAIDDDGSMNGLISLMQTTMTNIQHLNVHSLWVQGDPVVRLVSLCRNLKSFVSSPIQRGIHLVADALLLHHRDTLEELHMVRAARITTQQVLAFLEECPKLRIVDMMVTMEKSSPDQEVMTRQRIGDAIVSTGEMDATCGISWACTGLRVLKLRYAVPERGQDEENQEVDESDEWVLPSVLYNRIAELTQLETLWLGKVEPPIVADDSFMLAIHVGRGQIPPELRPPPPPTSESEIRQRKIGTLNMSKALLAWRSLPRLRQLHLRGLKNFIDKDTVREARKSWMELEWICYR</sequence>
<keyword evidence="2" id="KW-1185">Reference proteome</keyword>
<protein>
    <recommendedName>
        <fullName evidence="3">F-box domain-containing protein</fullName>
    </recommendedName>
</protein>
<dbReference type="SUPFAM" id="SSF52047">
    <property type="entry name" value="RNI-like"/>
    <property type="match status" value="1"/>
</dbReference>
<accession>A0AAD4DHP3</accession>
<dbReference type="Gene3D" id="3.80.10.10">
    <property type="entry name" value="Ribonuclease Inhibitor"/>
    <property type="match status" value="1"/>
</dbReference>
<dbReference type="SUPFAM" id="SSF81383">
    <property type="entry name" value="F-box domain"/>
    <property type="match status" value="1"/>
</dbReference>
<name>A0AAD4DHP3_9FUNG</name>
<proteinExistence type="predicted"/>
<dbReference type="AlphaFoldDB" id="A0AAD4DHP3"/>
<organism evidence="1 2">
    <name type="scientific">Linnemannia exigua</name>
    <dbReference type="NCBI Taxonomy" id="604196"/>
    <lineage>
        <taxon>Eukaryota</taxon>
        <taxon>Fungi</taxon>
        <taxon>Fungi incertae sedis</taxon>
        <taxon>Mucoromycota</taxon>
        <taxon>Mortierellomycotina</taxon>
        <taxon>Mortierellomycetes</taxon>
        <taxon>Mortierellales</taxon>
        <taxon>Mortierellaceae</taxon>
        <taxon>Linnemannia</taxon>
    </lineage>
</organism>
<comment type="caution">
    <text evidence="1">The sequence shown here is derived from an EMBL/GenBank/DDBJ whole genome shotgun (WGS) entry which is preliminary data.</text>
</comment>
<gene>
    <name evidence="1" type="ORF">BGZ95_003863</name>
</gene>
<dbReference type="Proteomes" id="UP001194580">
    <property type="component" value="Unassembled WGS sequence"/>
</dbReference>
<dbReference type="EMBL" id="JAAAIL010000191">
    <property type="protein sequence ID" value="KAG0278495.1"/>
    <property type="molecule type" value="Genomic_DNA"/>
</dbReference>
<evidence type="ECO:0000313" key="2">
    <source>
        <dbReference type="Proteomes" id="UP001194580"/>
    </source>
</evidence>
<evidence type="ECO:0000313" key="1">
    <source>
        <dbReference type="EMBL" id="KAG0278495.1"/>
    </source>
</evidence>
<dbReference type="InterPro" id="IPR036047">
    <property type="entry name" value="F-box-like_dom_sf"/>
</dbReference>